<sequence length="182" mass="19735">MARIGIFFGTNSGSTRKIAKQIKKRFDDDTMADPVNINKASAESLLAYDYLILGTPTLGDGLLPGIEAECDEESWAEALDKLQGVSFAGKTIALFGLGDQETYGHEFVDGLILLHDFFQDAGAKMVGYWPTEGYSFSVSQSVIDDKFVGLALDNDTQPDLNTERLDGWLALIAPEFGLTVAA</sequence>
<gene>
    <name evidence="9" type="ORF">HJ583_007630</name>
</gene>
<dbReference type="PIRSF" id="PIRSF038996">
    <property type="entry name" value="FldA"/>
    <property type="match status" value="1"/>
</dbReference>
<name>A0ABX2IE34_9RHOO</name>
<dbReference type="NCBIfam" id="TIGR01752">
    <property type="entry name" value="flav_long"/>
    <property type="match status" value="1"/>
</dbReference>
<evidence type="ECO:0000256" key="6">
    <source>
        <dbReference type="ARBA" id="ARBA00022982"/>
    </source>
</evidence>
<comment type="cofactor">
    <cofactor evidence="1 7">
        <name>FMN</name>
        <dbReference type="ChEBI" id="CHEBI:58210"/>
    </cofactor>
</comment>
<dbReference type="InterPro" id="IPR001226">
    <property type="entry name" value="Flavodoxin_CS"/>
</dbReference>
<reference evidence="9 10" key="1">
    <citation type="submission" date="2020-06" db="EMBL/GenBank/DDBJ databases">
        <title>Draft genome of Uliginosibacterium sp. IMCC34675.</title>
        <authorList>
            <person name="Song J."/>
        </authorList>
    </citation>
    <scope>NUCLEOTIDE SEQUENCE [LARGE SCALE GENOMIC DNA]</scope>
    <source>
        <strain evidence="9 10">IMCC34675</strain>
    </source>
</reference>
<dbReference type="SUPFAM" id="SSF52218">
    <property type="entry name" value="Flavoproteins"/>
    <property type="match status" value="1"/>
</dbReference>
<evidence type="ECO:0000256" key="1">
    <source>
        <dbReference type="ARBA" id="ARBA00001917"/>
    </source>
</evidence>
<organism evidence="9 10">
    <name type="scientific">Uliginosibacterium aquaticum</name>
    <dbReference type="NCBI Taxonomy" id="2731212"/>
    <lineage>
        <taxon>Bacteria</taxon>
        <taxon>Pseudomonadati</taxon>
        <taxon>Pseudomonadota</taxon>
        <taxon>Betaproteobacteria</taxon>
        <taxon>Rhodocyclales</taxon>
        <taxon>Zoogloeaceae</taxon>
        <taxon>Uliginosibacterium</taxon>
    </lineage>
</organism>
<dbReference type="InterPro" id="IPR050619">
    <property type="entry name" value="Flavodoxin"/>
</dbReference>
<dbReference type="Proteomes" id="UP000778523">
    <property type="component" value="Unassembled WGS sequence"/>
</dbReference>
<dbReference type="PANTHER" id="PTHR42809">
    <property type="entry name" value="FLAVODOXIN 2"/>
    <property type="match status" value="1"/>
</dbReference>
<dbReference type="RefSeq" id="WP_170021392.1">
    <property type="nucleotide sequence ID" value="NZ_JABCSC020000002.1"/>
</dbReference>
<dbReference type="Gene3D" id="3.40.50.360">
    <property type="match status" value="1"/>
</dbReference>
<comment type="caution">
    <text evidence="9">The sequence shown here is derived from an EMBL/GenBank/DDBJ whole genome shotgun (WGS) entry which is preliminary data.</text>
</comment>
<dbReference type="PANTHER" id="PTHR42809:SF1">
    <property type="entry name" value="FLAVODOXIN 1"/>
    <property type="match status" value="1"/>
</dbReference>
<accession>A0ABX2IE34</accession>
<evidence type="ECO:0000256" key="4">
    <source>
        <dbReference type="ARBA" id="ARBA00022630"/>
    </source>
</evidence>
<keyword evidence="6 7" id="KW-0249">Electron transport</keyword>
<evidence type="ECO:0000256" key="2">
    <source>
        <dbReference type="ARBA" id="ARBA00005267"/>
    </source>
</evidence>
<evidence type="ECO:0000256" key="3">
    <source>
        <dbReference type="ARBA" id="ARBA00022448"/>
    </source>
</evidence>
<dbReference type="NCBIfam" id="NF006739">
    <property type="entry name" value="PRK09267.1-5"/>
    <property type="match status" value="1"/>
</dbReference>
<evidence type="ECO:0000259" key="8">
    <source>
        <dbReference type="PROSITE" id="PS50902"/>
    </source>
</evidence>
<dbReference type="PROSITE" id="PS50902">
    <property type="entry name" value="FLAVODOXIN_LIKE"/>
    <property type="match status" value="1"/>
</dbReference>
<evidence type="ECO:0000256" key="5">
    <source>
        <dbReference type="ARBA" id="ARBA00022643"/>
    </source>
</evidence>
<dbReference type="InterPro" id="IPR010086">
    <property type="entry name" value="Flavodoxin_lc"/>
</dbReference>
<keyword evidence="5 7" id="KW-0288">FMN</keyword>
<dbReference type="InterPro" id="IPR008254">
    <property type="entry name" value="Flavodoxin/NO_synth"/>
</dbReference>
<evidence type="ECO:0000313" key="10">
    <source>
        <dbReference type="Proteomes" id="UP000778523"/>
    </source>
</evidence>
<comment type="similarity">
    <text evidence="2 7">Belongs to the flavodoxin family.</text>
</comment>
<proteinExistence type="inferred from homology"/>
<protein>
    <recommendedName>
        <fullName evidence="7">Flavodoxin</fullName>
    </recommendedName>
</protein>
<dbReference type="PROSITE" id="PS00201">
    <property type="entry name" value="FLAVODOXIN"/>
    <property type="match status" value="1"/>
</dbReference>
<evidence type="ECO:0000256" key="7">
    <source>
        <dbReference type="PIRNR" id="PIRNR038996"/>
    </source>
</evidence>
<keyword evidence="10" id="KW-1185">Reference proteome</keyword>
<keyword evidence="3 7" id="KW-0813">Transport</keyword>
<keyword evidence="4 7" id="KW-0285">Flavoprotein</keyword>
<evidence type="ECO:0000313" key="9">
    <source>
        <dbReference type="EMBL" id="NSL54890.1"/>
    </source>
</evidence>
<dbReference type="Pfam" id="PF00258">
    <property type="entry name" value="Flavodoxin_1"/>
    <property type="match status" value="1"/>
</dbReference>
<dbReference type="InterPro" id="IPR029039">
    <property type="entry name" value="Flavoprotein-like_sf"/>
</dbReference>
<dbReference type="EMBL" id="JABCSC020000002">
    <property type="protein sequence ID" value="NSL54890.1"/>
    <property type="molecule type" value="Genomic_DNA"/>
</dbReference>
<feature type="domain" description="Flavodoxin-like" evidence="8">
    <location>
        <begin position="4"/>
        <end position="173"/>
    </location>
</feature>
<comment type="function">
    <text evidence="7">Low-potential electron donor to a number of redox enzymes.</text>
</comment>